<organism evidence="4 5">
    <name type="scientific">Bacillus salitolerans</name>
    <dbReference type="NCBI Taxonomy" id="1437434"/>
    <lineage>
        <taxon>Bacteria</taxon>
        <taxon>Bacillati</taxon>
        <taxon>Bacillota</taxon>
        <taxon>Bacilli</taxon>
        <taxon>Bacillales</taxon>
        <taxon>Bacillaceae</taxon>
        <taxon>Bacillus</taxon>
    </lineage>
</organism>
<accession>A0ABW4LM94</accession>
<dbReference type="PANTHER" id="PTHR30328:SF54">
    <property type="entry name" value="HTH-TYPE TRANSCRIPTIONAL REPRESSOR SCO4008"/>
    <property type="match status" value="1"/>
</dbReference>
<sequence>MTDTIPGKEKILETALIEFADKGYEGARVDRIAIEAGVNKALIYYHFKSKEELYVSTINYLFKKAAPTELKIPSSLTVREKMLLLIRHFTTFIHYNPIFVKIMDQAVNKGNSLFDNLYEQNLYFQMVMALYFEGVTKGEIRIIDEPVDYLVSLLGSCYFFYSHRNALYKFYSSHLDEKEFLEMRIRTVQDIVDRVLFQK</sequence>
<feature type="domain" description="HTH tetR-type" evidence="3">
    <location>
        <begin position="5"/>
        <end position="65"/>
    </location>
</feature>
<dbReference type="PROSITE" id="PS50977">
    <property type="entry name" value="HTH_TETR_2"/>
    <property type="match status" value="1"/>
</dbReference>
<name>A0ABW4LM94_9BACI</name>
<comment type="caution">
    <text evidence="4">The sequence shown here is derived from an EMBL/GenBank/DDBJ whole genome shotgun (WGS) entry which is preliminary data.</text>
</comment>
<dbReference type="InterPro" id="IPR009057">
    <property type="entry name" value="Homeodomain-like_sf"/>
</dbReference>
<dbReference type="InterPro" id="IPR041474">
    <property type="entry name" value="NicS_C"/>
</dbReference>
<dbReference type="InterPro" id="IPR001647">
    <property type="entry name" value="HTH_TetR"/>
</dbReference>
<reference evidence="5" key="1">
    <citation type="journal article" date="2019" name="Int. J. Syst. Evol. Microbiol.">
        <title>The Global Catalogue of Microorganisms (GCM) 10K type strain sequencing project: providing services to taxonomists for standard genome sequencing and annotation.</title>
        <authorList>
            <consortium name="The Broad Institute Genomics Platform"/>
            <consortium name="The Broad Institute Genome Sequencing Center for Infectious Disease"/>
            <person name="Wu L."/>
            <person name="Ma J."/>
        </authorList>
    </citation>
    <scope>NUCLEOTIDE SEQUENCE [LARGE SCALE GENOMIC DNA]</scope>
    <source>
        <strain evidence="5">CCUG 49339</strain>
    </source>
</reference>
<dbReference type="Pfam" id="PF00440">
    <property type="entry name" value="TetR_N"/>
    <property type="match status" value="1"/>
</dbReference>
<evidence type="ECO:0000256" key="2">
    <source>
        <dbReference type="PROSITE-ProRule" id="PRU00335"/>
    </source>
</evidence>
<evidence type="ECO:0000259" key="3">
    <source>
        <dbReference type="PROSITE" id="PS50977"/>
    </source>
</evidence>
<dbReference type="Proteomes" id="UP001597214">
    <property type="component" value="Unassembled WGS sequence"/>
</dbReference>
<dbReference type="PRINTS" id="PR00455">
    <property type="entry name" value="HTHTETR"/>
</dbReference>
<dbReference type="PANTHER" id="PTHR30328">
    <property type="entry name" value="TRANSCRIPTIONAL REPRESSOR"/>
    <property type="match status" value="1"/>
</dbReference>
<dbReference type="SUPFAM" id="SSF48498">
    <property type="entry name" value="Tetracyclin repressor-like, C-terminal domain"/>
    <property type="match status" value="1"/>
</dbReference>
<proteinExistence type="predicted"/>
<dbReference type="InterPro" id="IPR050109">
    <property type="entry name" value="HTH-type_TetR-like_transc_reg"/>
</dbReference>
<feature type="DNA-binding region" description="H-T-H motif" evidence="2">
    <location>
        <begin position="28"/>
        <end position="47"/>
    </location>
</feature>
<gene>
    <name evidence="4" type="ORF">ACFSCX_06965</name>
</gene>
<evidence type="ECO:0000313" key="4">
    <source>
        <dbReference type="EMBL" id="MFD1736304.1"/>
    </source>
</evidence>
<dbReference type="SUPFAM" id="SSF46689">
    <property type="entry name" value="Homeodomain-like"/>
    <property type="match status" value="1"/>
</dbReference>
<protein>
    <submittedName>
        <fullName evidence="4">TetR/AcrR family transcriptional regulator</fullName>
    </submittedName>
</protein>
<dbReference type="EMBL" id="JBHUEM010000007">
    <property type="protein sequence ID" value="MFD1736304.1"/>
    <property type="molecule type" value="Genomic_DNA"/>
</dbReference>
<evidence type="ECO:0000256" key="1">
    <source>
        <dbReference type="ARBA" id="ARBA00023125"/>
    </source>
</evidence>
<keyword evidence="5" id="KW-1185">Reference proteome</keyword>
<dbReference type="Gene3D" id="1.10.357.10">
    <property type="entry name" value="Tetracycline Repressor, domain 2"/>
    <property type="match status" value="1"/>
</dbReference>
<evidence type="ECO:0000313" key="5">
    <source>
        <dbReference type="Proteomes" id="UP001597214"/>
    </source>
</evidence>
<keyword evidence="1 2" id="KW-0238">DNA-binding</keyword>
<dbReference type="InterPro" id="IPR036271">
    <property type="entry name" value="Tet_transcr_reg_TetR-rel_C_sf"/>
</dbReference>
<dbReference type="Pfam" id="PF17938">
    <property type="entry name" value="TetR_C_29"/>
    <property type="match status" value="1"/>
</dbReference>
<dbReference type="RefSeq" id="WP_377927454.1">
    <property type="nucleotide sequence ID" value="NZ_JBHUEM010000007.1"/>
</dbReference>